<keyword evidence="2" id="KW-0597">Phosphoprotein</keyword>
<evidence type="ECO:0000259" key="4">
    <source>
        <dbReference type="PROSITE" id="PS50075"/>
    </source>
</evidence>
<sequence>PHWLGGGRAPSAAPRTPAEEAVTRLAEEVLGRAGVGRDDDLRSFGAHSLTLAQLSARLLRHFGVRVPVRDLLAAPTVGAIAARVDTTDRREAA</sequence>
<dbReference type="InterPro" id="IPR020806">
    <property type="entry name" value="PKS_PP-bd"/>
</dbReference>
<dbReference type="SUPFAM" id="SSF47336">
    <property type="entry name" value="ACP-like"/>
    <property type="match status" value="1"/>
</dbReference>
<dbReference type="InterPro" id="IPR009081">
    <property type="entry name" value="PP-bd_ACP"/>
</dbReference>
<keyword evidence="6" id="KW-1185">Reference proteome</keyword>
<reference evidence="5 6" key="1">
    <citation type="submission" date="2013-02" db="EMBL/GenBank/DDBJ databases">
        <title>Draft genome sequence of Amycolatopsis vancoresmycina strain DSM 44592T.</title>
        <authorList>
            <person name="Kumar S."/>
            <person name="Kaur N."/>
            <person name="Kaur C."/>
            <person name="Raghava G.P.S."/>
            <person name="Mayilraj S."/>
        </authorList>
    </citation>
    <scope>NUCLEOTIDE SEQUENCE [LARGE SCALE GENOMIC DNA]</scope>
    <source>
        <strain evidence="5 6">DSM 44592</strain>
    </source>
</reference>
<keyword evidence="1" id="KW-0596">Phosphopantetheine</keyword>
<evidence type="ECO:0000256" key="2">
    <source>
        <dbReference type="ARBA" id="ARBA00022553"/>
    </source>
</evidence>
<evidence type="ECO:0000256" key="3">
    <source>
        <dbReference type="SAM" id="MobiDB-lite"/>
    </source>
</evidence>
<dbReference type="AlphaFoldDB" id="R1HMP4"/>
<dbReference type="OrthoDB" id="3243414at2"/>
<comment type="caution">
    <text evidence="5">The sequence shown here is derived from an EMBL/GenBank/DDBJ whole genome shotgun (WGS) entry which is preliminary data.</text>
</comment>
<feature type="domain" description="Carrier" evidence="4">
    <location>
        <begin position="13"/>
        <end position="88"/>
    </location>
</feature>
<evidence type="ECO:0000256" key="1">
    <source>
        <dbReference type="ARBA" id="ARBA00022450"/>
    </source>
</evidence>
<organism evidence="5 6">
    <name type="scientific">Amycolatopsis vancoresmycina DSM 44592</name>
    <dbReference type="NCBI Taxonomy" id="1292037"/>
    <lineage>
        <taxon>Bacteria</taxon>
        <taxon>Bacillati</taxon>
        <taxon>Actinomycetota</taxon>
        <taxon>Actinomycetes</taxon>
        <taxon>Pseudonocardiales</taxon>
        <taxon>Pseudonocardiaceae</taxon>
        <taxon>Amycolatopsis</taxon>
    </lineage>
</organism>
<dbReference type="GO" id="GO:0005829">
    <property type="term" value="C:cytosol"/>
    <property type="evidence" value="ECO:0007669"/>
    <property type="project" value="TreeGrafter"/>
</dbReference>
<dbReference type="Proteomes" id="UP000014139">
    <property type="component" value="Unassembled WGS sequence"/>
</dbReference>
<evidence type="ECO:0000313" key="5">
    <source>
        <dbReference type="EMBL" id="EOD59669.1"/>
    </source>
</evidence>
<protein>
    <submittedName>
        <fullName evidence="5">NRPS protein</fullName>
    </submittedName>
</protein>
<dbReference type="RefSeq" id="WP_004561806.1">
    <property type="nucleotide sequence ID" value="NZ_AOUO01000725.1"/>
</dbReference>
<gene>
    <name evidence="5" type="ORF">H480_41605</name>
</gene>
<dbReference type="GO" id="GO:0031177">
    <property type="term" value="F:phosphopantetheine binding"/>
    <property type="evidence" value="ECO:0007669"/>
    <property type="project" value="InterPro"/>
</dbReference>
<dbReference type="Gene3D" id="1.10.1200.10">
    <property type="entry name" value="ACP-like"/>
    <property type="match status" value="1"/>
</dbReference>
<dbReference type="Pfam" id="PF00550">
    <property type="entry name" value="PP-binding"/>
    <property type="match status" value="1"/>
</dbReference>
<dbReference type="PANTHER" id="PTHR45527:SF1">
    <property type="entry name" value="FATTY ACID SYNTHASE"/>
    <property type="match status" value="1"/>
</dbReference>
<dbReference type="PANTHER" id="PTHR45527">
    <property type="entry name" value="NONRIBOSOMAL PEPTIDE SYNTHETASE"/>
    <property type="match status" value="1"/>
</dbReference>
<dbReference type="eggNOG" id="COG1020">
    <property type="taxonomic scope" value="Bacteria"/>
</dbReference>
<dbReference type="InterPro" id="IPR006162">
    <property type="entry name" value="Ppantetheine_attach_site"/>
</dbReference>
<dbReference type="EMBL" id="AOUO01000725">
    <property type="protein sequence ID" value="EOD59669.1"/>
    <property type="molecule type" value="Genomic_DNA"/>
</dbReference>
<dbReference type="GO" id="GO:0044550">
    <property type="term" value="P:secondary metabolite biosynthetic process"/>
    <property type="evidence" value="ECO:0007669"/>
    <property type="project" value="TreeGrafter"/>
</dbReference>
<accession>R1HMP4</accession>
<dbReference type="PROSITE" id="PS50075">
    <property type="entry name" value="CARRIER"/>
    <property type="match status" value="1"/>
</dbReference>
<dbReference type="InterPro" id="IPR036736">
    <property type="entry name" value="ACP-like_sf"/>
</dbReference>
<evidence type="ECO:0000313" key="6">
    <source>
        <dbReference type="Proteomes" id="UP000014139"/>
    </source>
</evidence>
<proteinExistence type="predicted"/>
<dbReference type="SMART" id="SM00823">
    <property type="entry name" value="PKS_PP"/>
    <property type="match status" value="1"/>
</dbReference>
<feature type="non-terminal residue" evidence="5">
    <location>
        <position position="1"/>
    </location>
</feature>
<name>R1HMP4_9PSEU</name>
<dbReference type="GO" id="GO:0043041">
    <property type="term" value="P:amino acid activation for nonribosomal peptide biosynthetic process"/>
    <property type="evidence" value="ECO:0007669"/>
    <property type="project" value="TreeGrafter"/>
</dbReference>
<feature type="region of interest" description="Disordered" evidence="3">
    <location>
        <begin position="1"/>
        <end position="20"/>
    </location>
</feature>
<dbReference type="PROSITE" id="PS00012">
    <property type="entry name" value="PHOSPHOPANTETHEINE"/>
    <property type="match status" value="1"/>
</dbReference>